<dbReference type="GO" id="GO:0004521">
    <property type="term" value="F:RNA endonuclease activity"/>
    <property type="evidence" value="ECO:0007669"/>
    <property type="project" value="InterPro"/>
</dbReference>
<organism evidence="7">
    <name type="scientific">Notodromas monacha</name>
    <dbReference type="NCBI Taxonomy" id="399045"/>
    <lineage>
        <taxon>Eukaryota</taxon>
        <taxon>Metazoa</taxon>
        <taxon>Ecdysozoa</taxon>
        <taxon>Arthropoda</taxon>
        <taxon>Crustacea</taxon>
        <taxon>Oligostraca</taxon>
        <taxon>Ostracoda</taxon>
        <taxon>Podocopa</taxon>
        <taxon>Podocopida</taxon>
        <taxon>Cypridocopina</taxon>
        <taxon>Cypridoidea</taxon>
        <taxon>Cyprididae</taxon>
        <taxon>Notodromas</taxon>
    </lineage>
</organism>
<dbReference type="PANTHER" id="PTHR31733">
    <property type="entry name" value="RIBONUCLEASE KAPPA"/>
    <property type="match status" value="1"/>
</dbReference>
<evidence type="ECO:0000256" key="5">
    <source>
        <dbReference type="ARBA" id="ARBA00023136"/>
    </source>
</evidence>
<feature type="transmembrane region" description="Helical" evidence="6">
    <location>
        <begin position="74"/>
        <end position="93"/>
    </location>
</feature>
<comment type="subcellular location">
    <subcellularLocation>
        <location evidence="1">Membrane</location>
        <topology evidence="1">Multi-pass membrane protein</topology>
    </subcellularLocation>
</comment>
<evidence type="ECO:0000256" key="4">
    <source>
        <dbReference type="ARBA" id="ARBA00022989"/>
    </source>
</evidence>
<evidence type="ECO:0000256" key="2">
    <source>
        <dbReference type="ARBA" id="ARBA00008458"/>
    </source>
</evidence>
<sequence length="103" mass="11756">MPGCPVLGPKLSLCCLLVSVWGTLQLCLMGVFFYVHSVGLLEDLPVAEEIKRGMLKEYLEEVDYLYSKGAQNCWIAACLYVFSMVFSIWQFLANRRLAERIEQ</sequence>
<keyword evidence="5 6" id="KW-0472">Membrane</keyword>
<keyword evidence="4 6" id="KW-1133">Transmembrane helix</keyword>
<dbReference type="EMBL" id="OA884526">
    <property type="protein sequence ID" value="CAD7280930.1"/>
    <property type="molecule type" value="Genomic_DNA"/>
</dbReference>
<reference evidence="7" key="1">
    <citation type="submission" date="2020-11" db="EMBL/GenBank/DDBJ databases">
        <authorList>
            <person name="Tran Van P."/>
        </authorList>
    </citation>
    <scope>NUCLEOTIDE SEQUENCE</scope>
</reference>
<accession>A0A7R9BST4</accession>
<evidence type="ECO:0000256" key="6">
    <source>
        <dbReference type="SAM" id="Phobius"/>
    </source>
</evidence>
<dbReference type="Proteomes" id="UP000678499">
    <property type="component" value="Unassembled WGS sequence"/>
</dbReference>
<evidence type="ECO:0000313" key="8">
    <source>
        <dbReference type="Proteomes" id="UP000678499"/>
    </source>
</evidence>
<dbReference type="InterPro" id="IPR026770">
    <property type="entry name" value="RNase_K"/>
</dbReference>
<proteinExistence type="inferred from homology"/>
<comment type="similarity">
    <text evidence="2">Belongs to the RNase K family.</text>
</comment>
<keyword evidence="3 6" id="KW-0812">Transmembrane</keyword>
<evidence type="ECO:0000256" key="3">
    <source>
        <dbReference type="ARBA" id="ARBA00022692"/>
    </source>
</evidence>
<gene>
    <name evidence="7" type="ORF">NMOB1V02_LOCUS8586</name>
</gene>
<protein>
    <submittedName>
        <fullName evidence="7">Uncharacterized protein</fullName>
    </submittedName>
</protein>
<evidence type="ECO:0000313" key="7">
    <source>
        <dbReference type="EMBL" id="CAD7280930.1"/>
    </source>
</evidence>
<dbReference type="GO" id="GO:0016020">
    <property type="term" value="C:membrane"/>
    <property type="evidence" value="ECO:0007669"/>
    <property type="project" value="UniProtKB-SubCell"/>
</dbReference>
<dbReference type="AlphaFoldDB" id="A0A7R9BST4"/>
<name>A0A7R9BST4_9CRUS</name>
<keyword evidence="8" id="KW-1185">Reference proteome</keyword>
<feature type="transmembrane region" description="Helical" evidence="6">
    <location>
        <begin position="12"/>
        <end position="35"/>
    </location>
</feature>
<evidence type="ECO:0000256" key="1">
    <source>
        <dbReference type="ARBA" id="ARBA00004141"/>
    </source>
</evidence>
<dbReference type="EMBL" id="CAJPEX010002489">
    <property type="protein sequence ID" value="CAG0921082.1"/>
    <property type="molecule type" value="Genomic_DNA"/>
</dbReference>
<dbReference type="OrthoDB" id="67317at2759"/>